<reference evidence="2" key="1">
    <citation type="submission" date="2022-07" db="EMBL/GenBank/DDBJ databases">
        <authorList>
            <person name="Macas J."/>
            <person name="Novak P."/>
            <person name="Neumann P."/>
        </authorList>
    </citation>
    <scope>NUCLEOTIDE SEQUENCE</scope>
</reference>
<proteinExistence type="predicted"/>
<keyword evidence="3" id="KW-1185">Reference proteome</keyword>
<evidence type="ECO:0000256" key="1">
    <source>
        <dbReference type="SAM" id="MobiDB-lite"/>
    </source>
</evidence>
<dbReference type="Proteomes" id="UP001152484">
    <property type="component" value="Unassembled WGS sequence"/>
</dbReference>
<accession>A0A9P0ZR92</accession>
<protein>
    <submittedName>
        <fullName evidence="2">Uncharacterized protein</fullName>
    </submittedName>
</protein>
<feature type="compositionally biased region" description="Basic and acidic residues" evidence="1">
    <location>
        <begin position="79"/>
        <end position="98"/>
    </location>
</feature>
<feature type="compositionally biased region" description="Basic and acidic residues" evidence="1">
    <location>
        <begin position="1"/>
        <end position="27"/>
    </location>
</feature>
<comment type="caution">
    <text evidence="2">The sequence shown here is derived from an EMBL/GenBank/DDBJ whole genome shotgun (WGS) entry which is preliminary data.</text>
</comment>
<name>A0A9P0ZR92_CUSEU</name>
<gene>
    <name evidence="2" type="ORF">CEURO_LOCUS19473</name>
</gene>
<feature type="compositionally biased region" description="Polar residues" evidence="1">
    <location>
        <begin position="41"/>
        <end position="51"/>
    </location>
</feature>
<evidence type="ECO:0000313" key="2">
    <source>
        <dbReference type="EMBL" id="CAH9112014.1"/>
    </source>
</evidence>
<feature type="compositionally biased region" description="Basic residues" evidence="1">
    <location>
        <begin position="28"/>
        <end position="39"/>
    </location>
</feature>
<dbReference type="AlphaFoldDB" id="A0A9P0ZR92"/>
<feature type="region of interest" description="Disordered" evidence="1">
    <location>
        <begin position="1"/>
        <end position="126"/>
    </location>
</feature>
<evidence type="ECO:0000313" key="3">
    <source>
        <dbReference type="Proteomes" id="UP001152484"/>
    </source>
</evidence>
<sequence length="147" mass="17208">MEYYNSEKEIRKCSLERNTTRQNEKEKSRHQKQTTKHYAAKQNQDENGSAKQKQEENKSAKQNQEETDLPNKTKKNCYRRKEEEKRKRGGEEEKERICKIFARASRQTAAPPDSRTTRRPHSRIAKLSDRCNATSFSICLATSTTPV</sequence>
<dbReference type="EMBL" id="CAMAPE010000058">
    <property type="protein sequence ID" value="CAH9112014.1"/>
    <property type="molecule type" value="Genomic_DNA"/>
</dbReference>
<organism evidence="2 3">
    <name type="scientific">Cuscuta europaea</name>
    <name type="common">European dodder</name>
    <dbReference type="NCBI Taxonomy" id="41803"/>
    <lineage>
        <taxon>Eukaryota</taxon>
        <taxon>Viridiplantae</taxon>
        <taxon>Streptophyta</taxon>
        <taxon>Embryophyta</taxon>
        <taxon>Tracheophyta</taxon>
        <taxon>Spermatophyta</taxon>
        <taxon>Magnoliopsida</taxon>
        <taxon>eudicotyledons</taxon>
        <taxon>Gunneridae</taxon>
        <taxon>Pentapetalae</taxon>
        <taxon>asterids</taxon>
        <taxon>lamiids</taxon>
        <taxon>Solanales</taxon>
        <taxon>Convolvulaceae</taxon>
        <taxon>Cuscuteae</taxon>
        <taxon>Cuscuta</taxon>
        <taxon>Cuscuta subgen. Cuscuta</taxon>
    </lineage>
</organism>